<proteinExistence type="predicted"/>
<dbReference type="RefSeq" id="WP_072731483.1">
    <property type="nucleotide sequence ID" value="NZ_JAVYAA010000001.1"/>
</dbReference>
<evidence type="ECO:0000313" key="2">
    <source>
        <dbReference type="EMBL" id="MDT8975451.1"/>
    </source>
</evidence>
<name>A0AAJ2N3C1_9BACL</name>
<comment type="caution">
    <text evidence="2">The sequence shown here is derived from an EMBL/GenBank/DDBJ whole genome shotgun (WGS) entry which is preliminary data.</text>
</comment>
<keyword evidence="1" id="KW-0812">Transmembrane</keyword>
<gene>
    <name evidence="2" type="ORF">RQP50_04230</name>
</gene>
<dbReference type="EMBL" id="JAVYAA010000001">
    <property type="protein sequence ID" value="MDT8975451.1"/>
    <property type="molecule type" value="Genomic_DNA"/>
</dbReference>
<evidence type="ECO:0000256" key="1">
    <source>
        <dbReference type="SAM" id="Phobius"/>
    </source>
</evidence>
<feature type="transmembrane region" description="Helical" evidence="1">
    <location>
        <begin position="20"/>
        <end position="38"/>
    </location>
</feature>
<reference evidence="3" key="1">
    <citation type="submission" date="2023-09" db="EMBL/GenBank/DDBJ databases">
        <title>Paenibacillus sp. chi10 Genome sequencing and assembly.</title>
        <authorList>
            <person name="Kim I."/>
        </authorList>
    </citation>
    <scope>NUCLEOTIDE SEQUENCE [LARGE SCALE GENOMIC DNA]</scope>
    <source>
        <strain evidence="3">chi10</strain>
    </source>
</reference>
<evidence type="ECO:0000313" key="3">
    <source>
        <dbReference type="Proteomes" id="UP001250538"/>
    </source>
</evidence>
<keyword evidence="1" id="KW-0472">Membrane</keyword>
<keyword evidence="1" id="KW-1133">Transmembrane helix</keyword>
<organism evidence="2 3">
    <name type="scientific">Paenibacillus suaedae</name>
    <dbReference type="NCBI Taxonomy" id="3077233"/>
    <lineage>
        <taxon>Bacteria</taxon>
        <taxon>Bacillati</taxon>
        <taxon>Bacillota</taxon>
        <taxon>Bacilli</taxon>
        <taxon>Bacillales</taxon>
        <taxon>Paenibacillaceae</taxon>
        <taxon>Paenibacillus</taxon>
    </lineage>
</organism>
<sequence>MKTEHHTAIVKPRNNWKHVISIILVVAMLIYVLPTLSFKDGWTAASTFGVVWIAFALLIVAAHLHRLLRVDEETEQRLQKIKREKYRRLEERMKRQPARLK</sequence>
<protein>
    <submittedName>
        <fullName evidence="2">Uncharacterized protein</fullName>
    </submittedName>
</protein>
<dbReference type="Proteomes" id="UP001250538">
    <property type="component" value="Unassembled WGS sequence"/>
</dbReference>
<feature type="transmembrane region" description="Helical" evidence="1">
    <location>
        <begin position="44"/>
        <end position="64"/>
    </location>
</feature>
<accession>A0AAJ2N3C1</accession>
<keyword evidence="3" id="KW-1185">Reference proteome</keyword>
<dbReference type="AlphaFoldDB" id="A0AAJ2N3C1"/>